<reference evidence="3 4" key="1">
    <citation type="journal article" date="2018" name="Nat. Ecol. Evol.">
        <title>Pezizomycetes genomes reveal the molecular basis of ectomycorrhizal truffle lifestyle.</title>
        <authorList>
            <person name="Murat C."/>
            <person name="Payen T."/>
            <person name="Noel B."/>
            <person name="Kuo A."/>
            <person name="Morin E."/>
            <person name="Chen J."/>
            <person name="Kohler A."/>
            <person name="Krizsan K."/>
            <person name="Balestrini R."/>
            <person name="Da Silva C."/>
            <person name="Montanini B."/>
            <person name="Hainaut M."/>
            <person name="Levati E."/>
            <person name="Barry K.W."/>
            <person name="Belfiori B."/>
            <person name="Cichocki N."/>
            <person name="Clum A."/>
            <person name="Dockter R.B."/>
            <person name="Fauchery L."/>
            <person name="Guy J."/>
            <person name="Iotti M."/>
            <person name="Le Tacon F."/>
            <person name="Lindquist E.A."/>
            <person name="Lipzen A."/>
            <person name="Malagnac F."/>
            <person name="Mello A."/>
            <person name="Molinier V."/>
            <person name="Miyauchi S."/>
            <person name="Poulain J."/>
            <person name="Riccioni C."/>
            <person name="Rubini A."/>
            <person name="Sitrit Y."/>
            <person name="Splivallo R."/>
            <person name="Traeger S."/>
            <person name="Wang M."/>
            <person name="Zifcakova L."/>
            <person name="Wipf D."/>
            <person name="Zambonelli A."/>
            <person name="Paolocci F."/>
            <person name="Nowrousian M."/>
            <person name="Ottonello S."/>
            <person name="Baldrian P."/>
            <person name="Spatafora J.W."/>
            <person name="Henrissat B."/>
            <person name="Nagy L.G."/>
            <person name="Aury J.M."/>
            <person name="Wincker P."/>
            <person name="Grigoriev I.V."/>
            <person name="Bonfante P."/>
            <person name="Martin F.M."/>
        </authorList>
    </citation>
    <scope>NUCLEOTIDE SEQUENCE [LARGE SCALE GENOMIC DNA]</scope>
    <source>
        <strain evidence="3 4">RN42</strain>
    </source>
</reference>
<keyword evidence="4" id="KW-1185">Reference proteome</keyword>
<feature type="region of interest" description="Disordered" evidence="1">
    <location>
        <begin position="546"/>
        <end position="572"/>
    </location>
</feature>
<gene>
    <name evidence="3" type="ORF">BJ508DRAFT_115284</name>
</gene>
<protein>
    <recommendedName>
        <fullName evidence="2">MINDY deubiquitinase domain-containing protein</fullName>
    </recommendedName>
</protein>
<feature type="compositionally biased region" description="Low complexity" evidence="1">
    <location>
        <begin position="211"/>
        <end position="222"/>
    </location>
</feature>
<feature type="region of interest" description="Disordered" evidence="1">
    <location>
        <begin position="590"/>
        <end position="635"/>
    </location>
</feature>
<feature type="region of interest" description="Disordered" evidence="1">
    <location>
        <begin position="130"/>
        <end position="151"/>
    </location>
</feature>
<dbReference type="InterPro" id="IPR033979">
    <property type="entry name" value="MINDY_domain"/>
</dbReference>
<dbReference type="GO" id="GO:0071108">
    <property type="term" value="P:protein K48-linked deubiquitination"/>
    <property type="evidence" value="ECO:0007669"/>
    <property type="project" value="TreeGrafter"/>
</dbReference>
<feature type="compositionally biased region" description="Polar residues" evidence="1">
    <location>
        <begin position="82"/>
        <end position="94"/>
    </location>
</feature>
<dbReference type="PANTHER" id="PTHR18063:SF6">
    <property type="entry name" value="UBIQUITIN CARBOXYL-TERMINAL HYDROLASE"/>
    <property type="match status" value="1"/>
</dbReference>
<dbReference type="EMBL" id="ML119681">
    <property type="protein sequence ID" value="RPA81192.1"/>
    <property type="molecule type" value="Genomic_DNA"/>
</dbReference>
<dbReference type="Proteomes" id="UP000275078">
    <property type="component" value="Unassembled WGS sequence"/>
</dbReference>
<dbReference type="GO" id="GO:0005829">
    <property type="term" value="C:cytosol"/>
    <property type="evidence" value="ECO:0007669"/>
    <property type="project" value="TreeGrafter"/>
</dbReference>
<feature type="compositionally biased region" description="Basic and acidic residues" evidence="1">
    <location>
        <begin position="603"/>
        <end position="612"/>
    </location>
</feature>
<dbReference type="GO" id="GO:0016807">
    <property type="term" value="F:cysteine-type carboxypeptidase activity"/>
    <property type="evidence" value="ECO:0007669"/>
    <property type="project" value="TreeGrafter"/>
</dbReference>
<feature type="region of interest" description="Disordered" evidence="1">
    <location>
        <begin position="185"/>
        <end position="222"/>
    </location>
</feature>
<evidence type="ECO:0000256" key="1">
    <source>
        <dbReference type="SAM" id="MobiDB-lite"/>
    </source>
</evidence>
<feature type="domain" description="MINDY deubiquitinase" evidence="2">
    <location>
        <begin position="257"/>
        <end position="547"/>
    </location>
</feature>
<feature type="compositionally biased region" description="Polar residues" evidence="1">
    <location>
        <begin position="556"/>
        <end position="572"/>
    </location>
</feature>
<dbReference type="GO" id="GO:0004843">
    <property type="term" value="F:cysteine-type deubiquitinase activity"/>
    <property type="evidence" value="ECO:0007669"/>
    <property type="project" value="InterPro"/>
</dbReference>
<dbReference type="InterPro" id="IPR007518">
    <property type="entry name" value="MINDY"/>
</dbReference>
<dbReference type="Pfam" id="PF04424">
    <property type="entry name" value="MINDY_DUB"/>
    <property type="match status" value="1"/>
</dbReference>
<feature type="region of interest" description="Disordered" evidence="1">
    <location>
        <begin position="23"/>
        <end position="117"/>
    </location>
</feature>
<dbReference type="OrthoDB" id="10261212at2759"/>
<evidence type="ECO:0000259" key="2">
    <source>
        <dbReference type="Pfam" id="PF04424"/>
    </source>
</evidence>
<feature type="region of interest" description="Disordered" evidence="1">
    <location>
        <begin position="682"/>
        <end position="730"/>
    </location>
</feature>
<evidence type="ECO:0000313" key="3">
    <source>
        <dbReference type="EMBL" id="RPA81192.1"/>
    </source>
</evidence>
<name>A0A3N4I524_ASCIM</name>
<dbReference type="GO" id="GO:1990380">
    <property type="term" value="F:K48-linked deubiquitinase activity"/>
    <property type="evidence" value="ECO:0007669"/>
    <property type="project" value="InterPro"/>
</dbReference>
<dbReference type="PANTHER" id="PTHR18063">
    <property type="entry name" value="NF-E2 INDUCIBLE PROTEIN"/>
    <property type="match status" value="1"/>
</dbReference>
<dbReference type="AlphaFoldDB" id="A0A3N4I524"/>
<dbReference type="GO" id="GO:0071944">
    <property type="term" value="C:cell periphery"/>
    <property type="evidence" value="ECO:0007669"/>
    <property type="project" value="TreeGrafter"/>
</dbReference>
<dbReference type="STRING" id="1160509.A0A3N4I524"/>
<organism evidence="3 4">
    <name type="scientific">Ascobolus immersus RN42</name>
    <dbReference type="NCBI Taxonomy" id="1160509"/>
    <lineage>
        <taxon>Eukaryota</taxon>
        <taxon>Fungi</taxon>
        <taxon>Dikarya</taxon>
        <taxon>Ascomycota</taxon>
        <taxon>Pezizomycotina</taxon>
        <taxon>Pezizomycetes</taxon>
        <taxon>Pezizales</taxon>
        <taxon>Ascobolaceae</taxon>
        <taxon>Ascobolus</taxon>
    </lineage>
</organism>
<proteinExistence type="predicted"/>
<accession>A0A3N4I524</accession>
<sequence length="730" mass="78568">MVMLIDWLVDSVAGLNVNPLQPQQTGTNPFQQAAPAQEGYGGSVSGSYPANNYSYPPPSSSPPSQTVNDPYSGLDSLDRAPQRNSNPFTSTGALPNQDDPFAPKKNPFAPTDANAPAVDPFWEKEDERFWNDDDDTANGPGAQQHRPAQRLEPMATGVSIQDFWEQEEERFGPVVIPPTVSVSVPKDSSMMNEDNLPTPVAPQPPTTGATSLQPLPESQPLSIPQQQSLLDAQHPPQAQGSPSAQSAHEVIQNVDEKYTIKQINWLDPTTPSNHGTRTSPIILQNENGPCPLIAVVNALVLSTPIGTQTPLIRELSIRETISLQLLLDTVFDELTSRSDGSADVDISEIFAFLTTLHTGMNVNPRFIPHEPTSKLGTFQQTRELDLYSKFGIPLVHGWLPRPGSETYEAFERSAKTFEDAQNLLIGEEEFLTQLSNPTPTLHNGIPIERTLQDLDLIKQFLSANPSQLTPYGLDVLRDNLSGIGIFFRNDHFATVMRLPTGLPHNRASGPVLLSLVTDTGFGSYAEVVWETLVSVRGEGGEFLSGDYLPVGGGPTQARQSTPGALSTTTNANAPADIDSDFALALSLQQEEDSLARRTSPPNRIRDPVRDSSRMPGSTTGPQRRSLPTQSNPNSLLNIGLADEPLPPYSASVGGNVGRPASTPLAGRRASVVERGREARGMLEEFGGASGGGLNGYPAGRPRAVSQGEVGAAPPVEGAKKKKDKKDCCIM</sequence>
<evidence type="ECO:0000313" key="4">
    <source>
        <dbReference type="Proteomes" id="UP000275078"/>
    </source>
</evidence>
<feature type="compositionally biased region" description="Polar residues" evidence="1">
    <location>
        <begin position="614"/>
        <end position="635"/>
    </location>
</feature>